<gene>
    <name evidence="2" type="ORF">B9Z19DRAFT_1082030</name>
</gene>
<dbReference type="SMART" id="SM00256">
    <property type="entry name" value="FBOX"/>
    <property type="match status" value="1"/>
</dbReference>
<dbReference type="PROSITE" id="PS50181">
    <property type="entry name" value="FBOX"/>
    <property type="match status" value="1"/>
</dbReference>
<feature type="domain" description="F-box" evidence="1">
    <location>
        <begin position="23"/>
        <end position="72"/>
    </location>
</feature>
<protein>
    <recommendedName>
        <fullName evidence="1">F-box domain-containing protein</fullName>
    </recommendedName>
</protein>
<reference evidence="2 3" key="1">
    <citation type="submission" date="2017-04" db="EMBL/GenBank/DDBJ databases">
        <title>Draft genome sequence of Tuber borchii Vittad., a whitish edible truffle.</title>
        <authorList>
            <consortium name="DOE Joint Genome Institute"/>
            <person name="Murat C."/>
            <person name="Kuo A."/>
            <person name="Barry K.W."/>
            <person name="Clum A."/>
            <person name="Dockter R.B."/>
            <person name="Fauchery L."/>
            <person name="Iotti M."/>
            <person name="Kohler A."/>
            <person name="Labutti K."/>
            <person name="Lindquist E.A."/>
            <person name="Lipzen A."/>
            <person name="Ohm R.A."/>
            <person name="Wang M."/>
            <person name="Grigoriev I.V."/>
            <person name="Zambonelli A."/>
            <person name="Martin F.M."/>
        </authorList>
    </citation>
    <scope>NUCLEOTIDE SEQUENCE [LARGE SCALE GENOMIC DNA]</scope>
    <source>
        <strain evidence="2 3">Tbo3840</strain>
    </source>
</reference>
<keyword evidence="3" id="KW-1185">Reference proteome</keyword>
<dbReference type="SUPFAM" id="SSF81383">
    <property type="entry name" value="F-box domain"/>
    <property type="match status" value="1"/>
</dbReference>
<dbReference type="Pfam" id="PF12937">
    <property type="entry name" value="F-box-like"/>
    <property type="match status" value="1"/>
</dbReference>
<dbReference type="Proteomes" id="UP000244722">
    <property type="component" value="Unassembled WGS sequence"/>
</dbReference>
<dbReference type="OrthoDB" id="1689567at2759"/>
<organism evidence="2 3">
    <name type="scientific">Tuber borchii</name>
    <name type="common">White truffle</name>
    <dbReference type="NCBI Taxonomy" id="42251"/>
    <lineage>
        <taxon>Eukaryota</taxon>
        <taxon>Fungi</taxon>
        <taxon>Dikarya</taxon>
        <taxon>Ascomycota</taxon>
        <taxon>Pezizomycotina</taxon>
        <taxon>Pezizomycetes</taxon>
        <taxon>Pezizales</taxon>
        <taxon>Tuberaceae</taxon>
        <taxon>Tuber</taxon>
    </lineage>
</organism>
<name>A0A2T6ZV50_TUBBO</name>
<evidence type="ECO:0000313" key="2">
    <source>
        <dbReference type="EMBL" id="PUU79356.1"/>
    </source>
</evidence>
<comment type="caution">
    <text evidence="2">The sequence shown here is derived from an EMBL/GenBank/DDBJ whole genome shotgun (WGS) entry which is preliminary data.</text>
</comment>
<accession>A0A2T6ZV50</accession>
<dbReference type="InterPro" id="IPR001810">
    <property type="entry name" value="F-box_dom"/>
</dbReference>
<proteinExistence type="predicted"/>
<dbReference type="EMBL" id="NESQ01000094">
    <property type="protein sequence ID" value="PUU79356.1"/>
    <property type="molecule type" value="Genomic_DNA"/>
</dbReference>
<evidence type="ECO:0000313" key="3">
    <source>
        <dbReference type="Proteomes" id="UP000244722"/>
    </source>
</evidence>
<dbReference type="AlphaFoldDB" id="A0A2T6ZV50"/>
<evidence type="ECO:0000259" key="1">
    <source>
        <dbReference type="PROSITE" id="PS50181"/>
    </source>
</evidence>
<sequence>MSDRDPIRKLTCKSRILQNAEANSPTRHLPLEIIQEIYWHLTPSEYDSARLVCKRWFRASLSSPLILYFLRIMNFPSNIRSFSESKLQRWKLGDLRLVFAFAIDQWGGSRFRACYRKTDLNLSMILRNTHIDSGYSSREIEFLNFSKNPGGYMGMVTRTIEGSSKVQRTLWVHGITPIDRPSGPHILGSGGWHEDSGLIPMWGVDERPGKLYLTMELKKCPDQPILGLDIEPDGSEPGIMKIRVRYLNSQESVSFDCPLQIGHTRSGNELYLEDSPYEILCRSPGITYRTGPYRIPGCNTCNNSGPNISQKVLRALFRSLGGSHSCNVPRESMNPLSRQAPRFILGSFASVTRAAQALSEQRATTYVALPQTAPMFHHPEVTHDQTLRLPHGHVIPKPKPPTLRERVGKLCHKVAVPNPGPLKSLKMANMPFSHTAMVMIGDDPVRQMCHRLDISLESETCTVLVTAKNGIIICSLSSPTLDIGGVEVLDARYSLIPPPRMSEKATRITHIAIAPWHEHCYFGHGLKWWNMGICAGYNNGEVWFWKVDMENLRQKLPAPGYFGRHHTEVSPPASDANGLPSPSSPISASLPGSLYLPLPYSTPRGECQSMPLGELVYTTGKKVRQTRVHLPPAGFKKAESWVLGFMPGLMKLSFIGRGKMVAAVTEKNVVIFDMRRGGGYETGSVKGIFR</sequence>
<dbReference type="InterPro" id="IPR036047">
    <property type="entry name" value="F-box-like_dom_sf"/>
</dbReference>